<dbReference type="SUPFAM" id="SSF57701">
    <property type="entry name" value="Zn2/Cys6 DNA-binding domain"/>
    <property type="match status" value="1"/>
</dbReference>
<dbReference type="Proteomes" id="UP000813461">
    <property type="component" value="Unassembled WGS sequence"/>
</dbReference>
<reference evidence="9" key="1">
    <citation type="journal article" date="2021" name="Nat. Commun.">
        <title>Genetic determinants of endophytism in the Arabidopsis root mycobiome.</title>
        <authorList>
            <person name="Mesny F."/>
            <person name="Miyauchi S."/>
            <person name="Thiergart T."/>
            <person name="Pickel B."/>
            <person name="Atanasova L."/>
            <person name="Karlsson M."/>
            <person name="Huettel B."/>
            <person name="Barry K.W."/>
            <person name="Haridas S."/>
            <person name="Chen C."/>
            <person name="Bauer D."/>
            <person name="Andreopoulos W."/>
            <person name="Pangilinan J."/>
            <person name="LaButti K."/>
            <person name="Riley R."/>
            <person name="Lipzen A."/>
            <person name="Clum A."/>
            <person name="Drula E."/>
            <person name="Henrissat B."/>
            <person name="Kohler A."/>
            <person name="Grigoriev I.V."/>
            <person name="Martin F.M."/>
            <person name="Hacquard S."/>
        </authorList>
    </citation>
    <scope>NUCLEOTIDE SEQUENCE</scope>
    <source>
        <strain evidence="9">MPI-SDFR-AT-0120</strain>
    </source>
</reference>
<dbReference type="PANTHER" id="PTHR47171:SF3">
    <property type="entry name" value="FARA-RELATED"/>
    <property type="match status" value="1"/>
</dbReference>
<evidence type="ECO:0000256" key="1">
    <source>
        <dbReference type="ARBA" id="ARBA00022723"/>
    </source>
</evidence>
<dbReference type="SMART" id="SM00906">
    <property type="entry name" value="Fungal_trans"/>
    <property type="match status" value="1"/>
</dbReference>
<evidence type="ECO:0000256" key="7">
    <source>
        <dbReference type="SAM" id="MobiDB-lite"/>
    </source>
</evidence>
<sequence>MPGEACRPCRERKLKCDAATTGIPCARCQSTSRVDDCVVPPRQKRTINRHKRIRLNSVSSNSRRDERSQQPSTSVNRVNRSHGEPQSTSQPEALSFISQPIDHASTPPPEHVRVHPITHARTPSNGSTGAVQTSHDVDQVAFVTGTPVSEDTGDDVLARVCQEMTSIGTRAQRANMSASWSKSLEYHSSLNATGILGEVFGGRECNKFTIIDRGALHTRRDDELRGLDQHDLEYLQAKGVFNLPPREVCLEMFKVYFRHAYPYAPIIDRGEFLSQFSRDEHSTFLVQALLANVTPYTSKDLLARAGFADHSTAQDTFFRRAVLLYDFNCEKSQLVLLQGSLLLGTLWRSYFGDKDYSYWMCNAVRIATRMGLHKRHIADELGARFYALLKRIWWTLYVRDVISSISGLYNSLLLRADDIDTLALTADDWPCDNEVCPAELIELLPPIQMYHKDYMIQLCNLAAIGKSAHSTVLTCAVNKVDRTKALDLLENIFEWRLALPRSLRMESIRQWEDEGIWVLTLMAWCYRLECVTCRSLRKACVAEPSELERFTDLLHKAVFELDAIVRRAVTHRVGQLLPMSFSTAVATMISLCIELLLKPNLRPSDKLVSEEAVRTGIAFLVGSQESWPSLRWMLRMFDWAFAQAGLDFSSGLPRDGTPTQDQGLAQFLENMSSQNLFVEPGPLDFMGGSLLGGEFMFNSNGFANW</sequence>
<evidence type="ECO:0000256" key="6">
    <source>
        <dbReference type="ARBA" id="ARBA00023242"/>
    </source>
</evidence>
<dbReference type="CDD" id="cd00067">
    <property type="entry name" value="GAL4"/>
    <property type="match status" value="1"/>
</dbReference>
<feature type="compositionally biased region" description="Polar residues" evidence="7">
    <location>
        <begin position="69"/>
        <end position="98"/>
    </location>
</feature>
<dbReference type="InterPro" id="IPR007219">
    <property type="entry name" value="XnlR_reg_dom"/>
</dbReference>
<evidence type="ECO:0000256" key="5">
    <source>
        <dbReference type="ARBA" id="ARBA00023163"/>
    </source>
</evidence>
<dbReference type="SMART" id="SM00066">
    <property type="entry name" value="GAL4"/>
    <property type="match status" value="1"/>
</dbReference>
<evidence type="ECO:0000256" key="2">
    <source>
        <dbReference type="ARBA" id="ARBA00022833"/>
    </source>
</evidence>
<dbReference type="PROSITE" id="PS00463">
    <property type="entry name" value="ZN2_CY6_FUNGAL_1"/>
    <property type="match status" value="1"/>
</dbReference>
<keyword evidence="4" id="KW-0238">DNA-binding</keyword>
<dbReference type="CDD" id="cd12148">
    <property type="entry name" value="fungal_TF_MHR"/>
    <property type="match status" value="1"/>
</dbReference>
<proteinExistence type="predicted"/>
<evidence type="ECO:0000256" key="3">
    <source>
        <dbReference type="ARBA" id="ARBA00023015"/>
    </source>
</evidence>
<name>A0A8K0QUS6_9PLEO</name>
<dbReference type="PROSITE" id="PS50048">
    <property type="entry name" value="ZN2_CY6_FUNGAL_2"/>
    <property type="match status" value="1"/>
</dbReference>
<evidence type="ECO:0000313" key="9">
    <source>
        <dbReference type="EMBL" id="KAH7072434.1"/>
    </source>
</evidence>
<dbReference type="InterPro" id="IPR052073">
    <property type="entry name" value="Amide_Lactam_Regulators"/>
</dbReference>
<evidence type="ECO:0000256" key="4">
    <source>
        <dbReference type="ARBA" id="ARBA00023125"/>
    </source>
</evidence>
<dbReference type="GO" id="GO:0000981">
    <property type="term" value="F:DNA-binding transcription factor activity, RNA polymerase II-specific"/>
    <property type="evidence" value="ECO:0007669"/>
    <property type="project" value="InterPro"/>
</dbReference>
<comment type="caution">
    <text evidence="9">The sequence shown here is derived from an EMBL/GenBank/DDBJ whole genome shotgun (WGS) entry which is preliminary data.</text>
</comment>
<dbReference type="PANTHER" id="PTHR47171">
    <property type="entry name" value="FARA-RELATED"/>
    <property type="match status" value="1"/>
</dbReference>
<dbReference type="GO" id="GO:0006351">
    <property type="term" value="P:DNA-templated transcription"/>
    <property type="evidence" value="ECO:0007669"/>
    <property type="project" value="InterPro"/>
</dbReference>
<keyword evidence="1" id="KW-0479">Metal-binding</keyword>
<protein>
    <submittedName>
        <fullName evidence="9">Fungal-specific transcription factor domain-containing protein</fullName>
    </submittedName>
</protein>
<keyword evidence="3" id="KW-0805">Transcription regulation</keyword>
<keyword evidence="10" id="KW-1185">Reference proteome</keyword>
<dbReference type="GO" id="GO:0008270">
    <property type="term" value="F:zinc ion binding"/>
    <property type="evidence" value="ECO:0007669"/>
    <property type="project" value="InterPro"/>
</dbReference>
<evidence type="ECO:0000313" key="10">
    <source>
        <dbReference type="Proteomes" id="UP000813461"/>
    </source>
</evidence>
<accession>A0A8K0QUS6</accession>
<dbReference type="Pfam" id="PF04082">
    <property type="entry name" value="Fungal_trans"/>
    <property type="match status" value="1"/>
</dbReference>
<dbReference type="InterPro" id="IPR001138">
    <property type="entry name" value="Zn2Cys6_DnaBD"/>
</dbReference>
<feature type="compositionally biased region" description="Polar residues" evidence="7">
    <location>
        <begin position="121"/>
        <end position="131"/>
    </location>
</feature>
<dbReference type="Gene3D" id="4.10.240.10">
    <property type="entry name" value="Zn(2)-C6 fungal-type DNA-binding domain"/>
    <property type="match status" value="1"/>
</dbReference>
<evidence type="ECO:0000259" key="8">
    <source>
        <dbReference type="PROSITE" id="PS50048"/>
    </source>
</evidence>
<feature type="compositionally biased region" description="Basic residues" evidence="7">
    <location>
        <begin position="42"/>
        <end position="54"/>
    </location>
</feature>
<dbReference type="GO" id="GO:0003677">
    <property type="term" value="F:DNA binding"/>
    <property type="evidence" value="ECO:0007669"/>
    <property type="project" value="UniProtKB-KW"/>
</dbReference>
<keyword evidence="6" id="KW-0539">Nucleus</keyword>
<dbReference type="OrthoDB" id="5121955at2759"/>
<feature type="domain" description="Zn(2)-C6 fungal-type" evidence="8">
    <location>
        <begin position="5"/>
        <end position="39"/>
    </location>
</feature>
<organism evidence="9 10">
    <name type="scientific">Paraphoma chrysanthemicola</name>
    <dbReference type="NCBI Taxonomy" id="798071"/>
    <lineage>
        <taxon>Eukaryota</taxon>
        <taxon>Fungi</taxon>
        <taxon>Dikarya</taxon>
        <taxon>Ascomycota</taxon>
        <taxon>Pezizomycotina</taxon>
        <taxon>Dothideomycetes</taxon>
        <taxon>Pleosporomycetidae</taxon>
        <taxon>Pleosporales</taxon>
        <taxon>Pleosporineae</taxon>
        <taxon>Phaeosphaeriaceae</taxon>
        <taxon>Paraphoma</taxon>
    </lineage>
</organism>
<gene>
    <name evidence="9" type="ORF">FB567DRAFT_202950</name>
</gene>
<dbReference type="AlphaFoldDB" id="A0A8K0QUS6"/>
<keyword evidence="5" id="KW-0804">Transcription</keyword>
<feature type="region of interest" description="Disordered" evidence="7">
    <location>
        <begin position="42"/>
        <end position="131"/>
    </location>
</feature>
<dbReference type="Pfam" id="PF00172">
    <property type="entry name" value="Zn_clus"/>
    <property type="match status" value="1"/>
</dbReference>
<dbReference type="InterPro" id="IPR036864">
    <property type="entry name" value="Zn2-C6_fun-type_DNA-bd_sf"/>
</dbReference>
<dbReference type="EMBL" id="JAGMVJ010000023">
    <property type="protein sequence ID" value="KAH7072434.1"/>
    <property type="molecule type" value="Genomic_DNA"/>
</dbReference>
<keyword evidence="2" id="KW-0862">Zinc</keyword>